<keyword evidence="2" id="KW-0812">Transmembrane</keyword>
<evidence type="ECO:0000256" key="1">
    <source>
        <dbReference type="SAM" id="MobiDB-lite"/>
    </source>
</evidence>
<dbReference type="Proteomes" id="UP001614394">
    <property type="component" value="Unassembled WGS sequence"/>
</dbReference>
<organism evidence="3 4">
    <name type="scientific">Streptomyces fildesensis</name>
    <dbReference type="NCBI Taxonomy" id="375757"/>
    <lineage>
        <taxon>Bacteria</taxon>
        <taxon>Bacillati</taxon>
        <taxon>Actinomycetota</taxon>
        <taxon>Actinomycetes</taxon>
        <taxon>Kitasatosporales</taxon>
        <taxon>Streptomycetaceae</taxon>
        <taxon>Streptomyces</taxon>
    </lineage>
</organism>
<sequence length="367" mass="38578">MAGPGDPPEGTPEGVPGGGEDEYRSVVFDESFVRAARIQEYSARERLDGTSRAVRVRHMWPVAGAPRQALILVVLIAVAFGTAIYLGIRHPYSSSGPESVEPLRITVIPLVPPGPVPAVNVTSLYANDPAAHYRAGAEGLPLPTARRVGDFTESQVMQALSSTKEYLVASSLDPEAVTGGGVRAVRDLIDPGQVDQFDRSLSAPGDDGQHAATGWLVRLDPAKVRLADQKVRVNGTITVSQVGDDRLEVVADHTFVYAVQGVTGSGAAPGATSLFTVRREMRFRFDRDDLRDHHMEVVQADVAAGPLSCTAPAADYFRPLLAGQSPQGPATADPYDRDRPAASVCAGLANGATGTPAAPFAPSSAAP</sequence>
<feature type="region of interest" description="Disordered" evidence="1">
    <location>
        <begin position="346"/>
        <end position="367"/>
    </location>
</feature>
<evidence type="ECO:0000256" key="2">
    <source>
        <dbReference type="SAM" id="Phobius"/>
    </source>
</evidence>
<comment type="caution">
    <text evidence="3">The sequence shown here is derived from an EMBL/GenBank/DDBJ whole genome shotgun (WGS) entry which is preliminary data.</text>
</comment>
<accession>A0ABW8CCT4</accession>
<feature type="region of interest" description="Disordered" evidence="1">
    <location>
        <begin position="320"/>
        <end position="339"/>
    </location>
</feature>
<keyword evidence="2" id="KW-0472">Membrane</keyword>
<dbReference type="EMBL" id="JBITYG010000009">
    <property type="protein sequence ID" value="MFI9104255.1"/>
    <property type="molecule type" value="Genomic_DNA"/>
</dbReference>
<keyword evidence="4" id="KW-1185">Reference proteome</keyword>
<feature type="compositionally biased region" description="Pro residues" evidence="1">
    <location>
        <begin position="1"/>
        <end position="10"/>
    </location>
</feature>
<dbReference type="RefSeq" id="WP_399654332.1">
    <property type="nucleotide sequence ID" value="NZ_JBITYG010000009.1"/>
</dbReference>
<proteinExistence type="predicted"/>
<evidence type="ECO:0000313" key="4">
    <source>
        <dbReference type="Proteomes" id="UP001614394"/>
    </source>
</evidence>
<gene>
    <name evidence="3" type="ORF">ACIGXA_27435</name>
</gene>
<keyword evidence="2" id="KW-1133">Transmembrane helix</keyword>
<reference evidence="3 4" key="1">
    <citation type="submission" date="2024-10" db="EMBL/GenBank/DDBJ databases">
        <title>The Natural Products Discovery Center: Release of the First 8490 Sequenced Strains for Exploring Actinobacteria Biosynthetic Diversity.</title>
        <authorList>
            <person name="Kalkreuter E."/>
            <person name="Kautsar S.A."/>
            <person name="Yang D."/>
            <person name="Bader C.D."/>
            <person name="Teijaro C.N."/>
            <person name="Fluegel L."/>
            <person name="Davis C.M."/>
            <person name="Simpson J.R."/>
            <person name="Lauterbach L."/>
            <person name="Steele A.D."/>
            <person name="Gui C."/>
            <person name="Meng S."/>
            <person name="Li G."/>
            <person name="Viehrig K."/>
            <person name="Ye F."/>
            <person name="Su P."/>
            <person name="Kiefer A.F."/>
            <person name="Nichols A."/>
            <person name="Cepeda A.J."/>
            <person name="Yan W."/>
            <person name="Fan B."/>
            <person name="Jiang Y."/>
            <person name="Adhikari A."/>
            <person name="Zheng C.-J."/>
            <person name="Schuster L."/>
            <person name="Cowan T.M."/>
            <person name="Smanski M.J."/>
            <person name="Chevrette M.G."/>
            <person name="De Carvalho L.P.S."/>
            <person name="Shen B."/>
        </authorList>
    </citation>
    <scope>NUCLEOTIDE SEQUENCE [LARGE SCALE GENOMIC DNA]</scope>
    <source>
        <strain evidence="3 4">NPDC053399</strain>
    </source>
</reference>
<feature type="transmembrane region" description="Helical" evidence="2">
    <location>
        <begin position="69"/>
        <end position="88"/>
    </location>
</feature>
<name>A0ABW8CCT4_9ACTN</name>
<protein>
    <submittedName>
        <fullName evidence="3">Uncharacterized protein</fullName>
    </submittedName>
</protein>
<evidence type="ECO:0000313" key="3">
    <source>
        <dbReference type="EMBL" id="MFI9104255.1"/>
    </source>
</evidence>
<feature type="region of interest" description="Disordered" evidence="1">
    <location>
        <begin position="1"/>
        <end position="21"/>
    </location>
</feature>